<evidence type="ECO:0000313" key="1">
    <source>
        <dbReference type="EMBL" id="OUO02944.1"/>
    </source>
</evidence>
<organism evidence="1 2">
    <name type="scientific">Bacteroides clarus</name>
    <dbReference type="NCBI Taxonomy" id="626929"/>
    <lineage>
        <taxon>Bacteria</taxon>
        <taxon>Pseudomonadati</taxon>
        <taxon>Bacteroidota</taxon>
        <taxon>Bacteroidia</taxon>
        <taxon>Bacteroidales</taxon>
        <taxon>Bacteroidaceae</taxon>
        <taxon>Bacteroides</taxon>
    </lineage>
</organism>
<accession>A0A1Y3YYK6</accession>
<comment type="caution">
    <text evidence="1">The sequence shown here is derived from an EMBL/GenBank/DDBJ whole genome shotgun (WGS) entry which is preliminary data.</text>
</comment>
<name>A0A1Y3YYK6_9BACE</name>
<evidence type="ECO:0000313" key="2">
    <source>
        <dbReference type="Proteomes" id="UP000195386"/>
    </source>
</evidence>
<proteinExistence type="predicted"/>
<protein>
    <submittedName>
        <fullName evidence="1">Uncharacterized protein</fullName>
    </submittedName>
</protein>
<reference evidence="2" key="1">
    <citation type="submission" date="2017-04" db="EMBL/GenBank/DDBJ databases">
        <title>Function of individual gut microbiota members based on whole genome sequencing of pure cultures obtained from chicken caecum.</title>
        <authorList>
            <person name="Medvecky M."/>
            <person name="Cejkova D."/>
            <person name="Polansky O."/>
            <person name="Karasova D."/>
            <person name="Kubasova T."/>
            <person name="Cizek A."/>
            <person name="Rychlik I."/>
        </authorList>
    </citation>
    <scope>NUCLEOTIDE SEQUENCE [LARGE SCALE GENOMIC DNA]</scope>
    <source>
        <strain evidence="2">An43</strain>
    </source>
</reference>
<dbReference type="Proteomes" id="UP000195386">
    <property type="component" value="Unassembled WGS sequence"/>
</dbReference>
<gene>
    <name evidence="1" type="ORF">B5F97_00535</name>
</gene>
<sequence length="108" mass="12430">MADEAEIPAGVKVGRRPSGVLVKTVGVARERGLRYGVSFIFSLKMYIFRVKMRISTLKICIFRLEMKLGRQAGMLFSWGKTGLERDSGFFFRGRLYGRKVDREFIRCL</sequence>
<dbReference type="EMBL" id="NFII01000001">
    <property type="protein sequence ID" value="OUO02944.1"/>
    <property type="molecule type" value="Genomic_DNA"/>
</dbReference>
<dbReference type="RefSeq" id="WP_087425101.1">
    <property type="nucleotide sequence ID" value="NZ_CATZGC010000006.1"/>
</dbReference>
<dbReference type="AlphaFoldDB" id="A0A1Y3YYK6"/>